<dbReference type="EMBL" id="LKBG01000288">
    <property type="protein sequence ID" value="KQB33574.1"/>
    <property type="molecule type" value="Genomic_DNA"/>
</dbReference>
<evidence type="ECO:0000259" key="2">
    <source>
        <dbReference type="Pfam" id="PF00534"/>
    </source>
</evidence>
<comment type="caution">
    <text evidence="3">The sequence shown here is derived from an EMBL/GenBank/DDBJ whole genome shotgun (WGS) entry which is preliminary data.</text>
</comment>
<evidence type="ECO:0000313" key="4">
    <source>
        <dbReference type="Proteomes" id="UP000050320"/>
    </source>
</evidence>
<accession>A0A0Q0RMY7</accession>
<dbReference type="SUPFAM" id="SSF53756">
    <property type="entry name" value="UDP-Glycosyltransferase/glycogen phosphorylase"/>
    <property type="match status" value="1"/>
</dbReference>
<dbReference type="AlphaFoldDB" id="A0A0Q0RMY7"/>
<keyword evidence="4" id="KW-1185">Reference proteome</keyword>
<keyword evidence="1" id="KW-0808">Transferase</keyword>
<dbReference type="InterPro" id="IPR001296">
    <property type="entry name" value="Glyco_trans_1"/>
</dbReference>
<name>A0A0Q0RMY7_9ARCH</name>
<organism evidence="3 4">
    <name type="scientific">Acidiplasma aeolicum</name>
    <dbReference type="NCBI Taxonomy" id="507754"/>
    <lineage>
        <taxon>Archaea</taxon>
        <taxon>Methanobacteriati</taxon>
        <taxon>Thermoplasmatota</taxon>
        <taxon>Thermoplasmata</taxon>
        <taxon>Thermoplasmatales</taxon>
        <taxon>Ferroplasmaceae</taxon>
        <taxon>Acidiplasma</taxon>
    </lineage>
</organism>
<dbReference type="Pfam" id="PF00534">
    <property type="entry name" value="Glycos_transf_1"/>
    <property type="match status" value="1"/>
</dbReference>
<dbReference type="GO" id="GO:0016757">
    <property type="term" value="F:glycosyltransferase activity"/>
    <property type="evidence" value="ECO:0007669"/>
    <property type="project" value="InterPro"/>
</dbReference>
<dbReference type="OrthoDB" id="132546at2157"/>
<dbReference type="RefSeq" id="WP_054964127.1">
    <property type="nucleotide sequence ID" value="NZ_LJCQ01000192.1"/>
</dbReference>
<dbReference type="PANTHER" id="PTHR46401">
    <property type="entry name" value="GLYCOSYLTRANSFERASE WBBK-RELATED"/>
    <property type="match status" value="1"/>
</dbReference>
<evidence type="ECO:0000313" key="3">
    <source>
        <dbReference type="EMBL" id="KQB33574.1"/>
    </source>
</evidence>
<sequence>MYNRFKAEKQLFFHVGIDTQFFKKLTKTNDREYIMFPLRKNESKGSIYAIECIRKLLQNNENIKITAFGDYKLDEIPADIRNEIIYYYRPSRKVLLGLYNKSMIFVLPSIVEGMSSPPLEAMACGCAVVVTDNGGVNEYIKDGLNGIIFPVRDSDCLYQKVILLINNKALREQMIQNGLETAKEFSYDNMNKNFIRLIEEVQRRKS</sequence>
<proteinExistence type="predicted"/>
<dbReference type="CDD" id="cd03801">
    <property type="entry name" value="GT4_PimA-like"/>
    <property type="match status" value="1"/>
</dbReference>
<protein>
    <recommendedName>
        <fullName evidence="2">Glycosyl transferase family 1 domain-containing protein</fullName>
    </recommendedName>
</protein>
<dbReference type="Proteomes" id="UP000050320">
    <property type="component" value="Unassembled WGS sequence"/>
</dbReference>
<dbReference type="Gene3D" id="3.40.50.2000">
    <property type="entry name" value="Glycogen Phosphorylase B"/>
    <property type="match status" value="1"/>
</dbReference>
<evidence type="ECO:0000256" key="1">
    <source>
        <dbReference type="ARBA" id="ARBA00022679"/>
    </source>
</evidence>
<dbReference type="PANTHER" id="PTHR46401:SF2">
    <property type="entry name" value="GLYCOSYLTRANSFERASE WBBK-RELATED"/>
    <property type="match status" value="1"/>
</dbReference>
<reference evidence="3 4" key="1">
    <citation type="submission" date="2015-09" db="EMBL/GenBank/DDBJ databases">
        <title>Heavy metals and arsenic resistance mechanisms in polyextremophilic archaea of the family Ferroplasmaceae.</title>
        <authorList>
            <person name="Bulaev A.G."/>
            <person name="Kanygina A.V."/>
        </authorList>
    </citation>
    <scope>NUCLEOTIDE SEQUENCE [LARGE SCALE GENOMIC DNA]</scope>
    <source>
        <strain evidence="3 4">VT</strain>
    </source>
</reference>
<gene>
    <name evidence="3" type="ORF">AOG54_06845</name>
</gene>
<feature type="domain" description="Glycosyl transferase family 1" evidence="2">
    <location>
        <begin position="20"/>
        <end position="178"/>
    </location>
</feature>